<dbReference type="PANTHER" id="PTHR34145:SF28">
    <property type="entry name" value="F-BOX DOMAIN-CONTAINING PROTEIN"/>
    <property type="match status" value="1"/>
</dbReference>
<comment type="caution">
    <text evidence="1">The sequence shown here is derived from an EMBL/GenBank/DDBJ whole genome shotgun (WGS) entry which is preliminary data.</text>
</comment>
<dbReference type="EMBL" id="SDAM02029565">
    <property type="protein sequence ID" value="KAH6756234.1"/>
    <property type="molecule type" value="Genomic_DNA"/>
</dbReference>
<dbReference type="AlphaFoldDB" id="A0AAD4IP30"/>
<evidence type="ECO:0000313" key="2">
    <source>
        <dbReference type="Proteomes" id="UP001190926"/>
    </source>
</evidence>
<dbReference type="SUPFAM" id="SSF52047">
    <property type="entry name" value="RNI-like"/>
    <property type="match status" value="1"/>
</dbReference>
<keyword evidence="2" id="KW-1185">Reference proteome</keyword>
<gene>
    <name evidence="1" type="ORF">C2S53_004249</name>
</gene>
<evidence type="ECO:0000313" key="1">
    <source>
        <dbReference type="EMBL" id="KAH6756234.1"/>
    </source>
</evidence>
<proteinExistence type="predicted"/>
<name>A0AAD4IP30_PERFH</name>
<dbReference type="PANTHER" id="PTHR34145">
    <property type="entry name" value="OS02G0105600 PROTEIN"/>
    <property type="match status" value="1"/>
</dbReference>
<dbReference type="InterPro" id="IPR053772">
    <property type="entry name" value="At1g61320/At1g61330-like"/>
</dbReference>
<dbReference type="Proteomes" id="UP001190926">
    <property type="component" value="Unassembled WGS sequence"/>
</dbReference>
<dbReference type="Gene3D" id="3.80.10.10">
    <property type="entry name" value="Ribonuclease Inhibitor"/>
    <property type="match status" value="1"/>
</dbReference>
<organism evidence="1 2">
    <name type="scientific">Perilla frutescens var. hirtella</name>
    <name type="common">Perilla citriodora</name>
    <name type="synonym">Perilla setoyensis</name>
    <dbReference type="NCBI Taxonomy" id="608512"/>
    <lineage>
        <taxon>Eukaryota</taxon>
        <taxon>Viridiplantae</taxon>
        <taxon>Streptophyta</taxon>
        <taxon>Embryophyta</taxon>
        <taxon>Tracheophyta</taxon>
        <taxon>Spermatophyta</taxon>
        <taxon>Magnoliopsida</taxon>
        <taxon>eudicotyledons</taxon>
        <taxon>Gunneridae</taxon>
        <taxon>Pentapetalae</taxon>
        <taxon>asterids</taxon>
        <taxon>lamiids</taxon>
        <taxon>Lamiales</taxon>
        <taxon>Lamiaceae</taxon>
        <taxon>Nepetoideae</taxon>
        <taxon>Elsholtzieae</taxon>
        <taxon>Perilla</taxon>
    </lineage>
</organism>
<dbReference type="InterPro" id="IPR036047">
    <property type="entry name" value="F-box-like_dom_sf"/>
</dbReference>
<dbReference type="InterPro" id="IPR032675">
    <property type="entry name" value="LRR_dom_sf"/>
</dbReference>
<reference evidence="1 2" key="1">
    <citation type="journal article" date="2021" name="Nat. Commun.">
        <title>Incipient diploidization of the medicinal plant Perilla within 10,000 years.</title>
        <authorList>
            <person name="Zhang Y."/>
            <person name="Shen Q."/>
            <person name="Leng L."/>
            <person name="Zhang D."/>
            <person name="Chen S."/>
            <person name="Shi Y."/>
            <person name="Ning Z."/>
            <person name="Chen S."/>
        </authorList>
    </citation>
    <scope>NUCLEOTIDE SEQUENCE [LARGE SCALE GENOMIC DNA]</scope>
    <source>
        <strain evidence="2">cv. PC099</strain>
    </source>
</reference>
<accession>A0AAD4IP30</accession>
<protein>
    <submittedName>
        <fullName evidence="1">Uncharacterized protein</fullName>
    </submittedName>
</protein>
<sequence>MEKRRKTEAVDGEILLPEPIIQHVQSFLTGKESAQTTILSKSWYSAWLTRPNLDFDQRDYRIRGFSDRCGYHEFAKKTMKRYQQLNLKIDSFKLFINDFSLGKALIAKAMKMGAVDLHFETTLSTFVLPHEVLESENLLRLSVTGCKIDAKVAWSSLESLSLCRVSIEGDIIWDIISICPLIEKLVLSECKCLLKSQSPHSVTSSTKMLALNHCLINLYEFRKLKCLFLEKVKISSLFFSDFSMKFPCLKDLTVCNCFGYKEIQIYSPSLECITFEHKRILRAKFDVPNIRKFSFSGSNVPSLSFERPSRECKFEISIAWKRFRTSWFLKLSKFLGELSQSILSLTLIIGTVLSESLDFTKDVGLPKPVVENLMVEVASSVSSSLLDGLFWCFHPKSIYQCWMPKSRTGEKGNNDLLELLCKTLIQEGSEGYCCIPNRNTSALHDLEEVNVDILEDNLGEFRPLPWKMLLDASASPERRRAILFNLKWGIDASTIK</sequence>
<dbReference type="SUPFAM" id="SSF81383">
    <property type="entry name" value="F-box domain"/>
    <property type="match status" value="1"/>
</dbReference>